<keyword evidence="3" id="KW-1185">Reference proteome</keyword>
<dbReference type="InterPro" id="IPR011010">
    <property type="entry name" value="DNA_brk_join_enz"/>
</dbReference>
<comment type="caution">
    <text evidence="2">The sequence shown here is derived from an EMBL/GenBank/DDBJ whole genome shotgun (WGS) entry which is preliminary data.</text>
</comment>
<dbReference type="SUPFAM" id="SSF56349">
    <property type="entry name" value="DNA breaking-rejoining enzymes"/>
    <property type="match status" value="1"/>
</dbReference>
<dbReference type="InterPro" id="IPR042838">
    <property type="entry name" value="KIAA1958"/>
</dbReference>
<proteinExistence type="predicted"/>
<accession>A0ABN8QSP1</accession>
<gene>
    <name evidence="2" type="ORF">PLOB_00008942</name>
</gene>
<feature type="non-terminal residue" evidence="2">
    <location>
        <position position="341"/>
    </location>
</feature>
<evidence type="ECO:0000313" key="3">
    <source>
        <dbReference type="Proteomes" id="UP001159405"/>
    </source>
</evidence>
<evidence type="ECO:0000313" key="2">
    <source>
        <dbReference type="EMBL" id="CAH3167905.1"/>
    </source>
</evidence>
<evidence type="ECO:0000256" key="1">
    <source>
        <dbReference type="ARBA" id="ARBA00023172"/>
    </source>
</evidence>
<keyword evidence="1" id="KW-0233">DNA recombination</keyword>
<organism evidence="2 3">
    <name type="scientific">Porites lobata</name>
    <dbReference type="NCBI Taxonomy" id="104759"/>
    <lineage>
        <taxon>Eukaryota</taxon>
        <taxon>Metazoa</taxon>
        <taxon>Cnidaria</taxon>
        <taxon>Anthozoa</taxon>
        <taxon>Hexacorallia</taxon>
        <taxon>Scleractinia</taxon>
        <taxon>Fungiina</taxon>
        <taxon>Poritidae</taxon>
        <taxon>Porites</taxon>
    </lineage>
</organism>
<name>A0ABN8QSP1_9CNID</name>
<protein>
    <submittedName>
        <fullName evidence="2">Uncharacterized protein</fullName>
    </submittedName>
</protein>
<dbReference type="Proteomes" id="UP001159405">
    <property type="component" value="Unassembled WGS sequence"/>
</dbReference>
<reference evidence="2 3" key="1">
    <citation type="submission" date="2022-05" db="EMBL/GenBank/DDBJ databases">
        <authorList>
            <consortium name="Genoscope - CEA"/>
            <person name="William W."/>
        </authorList>
    </citation>
    <scope>NUCLEOTIDE SEQUENCE [LARGE SCALE GENOMIC DNA]</scope>
</reference>
<sequence>MDEEDEHSPIEFYYPEDLETFDVETEAGITESQEAIDDFINQQKSTNTNKKTATDMDTLLRYMEANVSSFQRSIQRYLSEKKYPFNILKDNEFEKSRKVLAAKRKSLVHEHGKGNKPPAAQAIDEDQEDTLFEAGEFGDSNPVSLQRTMWWFLSLHSQNDGQEVLVWLAERGTKTRHGQERGHQRAFQPKIYATSTARCPRRMLAFTERENHSVRKTCISRLLDADVPENFVAQLSGHKSTESLQSYKSASAKHQKRMSLTLSRADVSGSRDEALSSVHNQGFEVVTRSTTDIAASSTTTTLIDQSSDPLLSSTAPIFTGANIGSISGCTFQIFHGNVKIV</sequence>
<dbReference type="EMBL" id="CALNXK010000142">
    <property type="protein sequence ID" value="CAH3167905.1"/>
    <property type="molecule type" value="Genomic_DNA"/>
</dbReference>
<dbReference type="PANTHER" id="PTHR46963:SF2">
    <property type="match status" value="1"/>
</dbReference>
<dbReference type="Gene3D" id="1.10.443.10">
    <property type="entry name" value="Intergrase catalytic core"/>
    <property type="match status" value="1"/>
</dbReference>
<dbReference type="PANTHER" id="PTHR46963">
    <property type="entry name" value="SIMILAR TO RIKEN CDNA E130308A19"/>
    <property type="match status" value="1"/>
</dbReference>
<dbReference type="InterPro" id="IPR013762">
    <property type="entry name" value="Integrase-like_cat_sf"/>
</dbReference>